<organism evidence="1 2">
    <name type="scientific">Collybiopsis luxurians FD-317 M1</name>
    <dbReference type="NCBI Taxonomy" id="944289"/>
    <lineage>
        <taxon>Eukaryota</taxon>
        <taxon>Fungi</taxon>
        <taxon>Dikarya</taxon>
        <taxon>Basidiomycota</taxon>
        <taxon>Agaricomycotina</taxon>
        <taxon>Agaricomycetes</taxon>
        <taxon>Agaricomycetidae</taxon>
        <taxon>Agaricales</taxon>
        <taxon>Marasmiineae</taxon>
        <taxon>Omphalotaceae</taxon>
        <taxon>Collybiopsis</taxon>
        <taxon>Collybiopsis luxurians</taxon>
    </lineage>
</organism>
<protein>
    <submittedName>
        <fullName evidence="1">Unplaced genomic scaffold GYMLUscaffold_114, whole genome shotgun sequence</fullName>
    </submittedName>
</protein>
<accession>A0A0D0C1D5</accession>
<name>A0A0D0C1D5_9AGAR</name>
<dbReference type="InterPro" id="IPR011333">
    <property type="entry name" value="SKP1/BTB/POZ_sf"/>
</dbReference>
<dbReference type="Proteomes" id="UP000053593">
    <property type="component" value="Unassembled WGS sequence"/>
</dbReference>
<keyword evidence="2" id="KW-1185">Reference proteome</keyword>
<dbReference type="Gene3D" id="3.30.710.10">
    <property type="entry name" value="Potassium Channel Kv1.1, Chain A"/>
    <property type="match status" value="1"/>
</dbReference>
<reference evidence="1 2" key="1">
    <citation type="submission" date="2014-04" db="EMBL/GenBank/DDBJ databases">
        <title>Evolutionary Origins and Diversification of the Mycorrhizal Mutualists.</title>
        <authorList>
            <consortium name="DOE Joint Genome Institute"/>
            <consortium name="Mycorrhizal Genomics Consortium"/>
            <person name="Kohler A."/>
            <person name="Kuo A."/>
            <person name="Nagy L.G."/>
            <person name="Floudas D."/>
            <person name="Copeland A."/>
            <person name="Barry K.W."/>
            <person name="Cichocki N."/>
            <person name="Veneault-Fourrey C."/>
            <person name="LaButti K."/>
            <person name="Lindquist E.A."/>
            <person name="Lipzen A."/>
            <person name="Lundell T."/>
            <person name="Morin E."/>
            <person name="Murat C."/>
            <person name="Riley R."/>
            <person name="Ohm R."/>
            <person name="Sun H."/>
            <person name="Tunlid A."/>
            <person name="Henrissat B."/>
            <person name="Grigoriev I.V."/>
            <person name="Hibbett D.S."/>
            <person name="Martin F."/>
        </authorList>
    </citation>
    <scope>NUCLEOTIDE SEQUENCE [LARGE SCALE GENOMIC DNA]</scope>
    <source>
        <strain evidence="1 2">FD-317 M1</strain>
    </source>
</reference>
<dbReference type="HOGENOM" id="CLU_075133_3_1_1"/>
<dbReference type="OrthoDB" id="3184970at2759"/>
<sequence>MLRTPSDSESRPKSSTLFNSADADLIVQSSDNVHFHLHKNNLQYTTGGFPPADISHDEDLKETVRLTESSVTLELLFQFVYPRQFPPLRGLDLDSLLLLAEAAEKYQVFAACITCVYQLRDFEQEHPKRILEFAAKHDYRELIEDVQPILADTPLKELADILPDRVYKNWYRASPLVSQSFFKEEHLKKIARNTFSYKF</sequence>
<dbReference type="EMBL" id="KN834862">
    <property type="protein sequence ID" value="KIK51502.1"/>
    <property type="molecule type" value="Genomic_DNA"/>
</dbReference>
<gene>
    <name evidence="1" type="ORF">GYMLUDRAFT_64791</name>
</gene>
<evidence type="ECO:0000313" key="2">
    <source>
        <dbReference type="Proteomes" id="UP000053593"/>
    </source>
</evidence>
<proteinExistence type="predicted"/>
<dbReference type="AlphaFoldDB" id="A0A0D0C1D5"/>
<evidence type="ECO:0000313" key="1">
    <source>
        <dbReference type="EMBL" id="KIK51502.1"/>
    </source>
</evidence>